<feature type="active site" description="Proton acceptor" evidence="4">
    <location>
        <position position="122"/>
    </location>
</feature>
<accession>A0A806KMT2</accession>
<dbReference type="InterPro" id="IPR003000">
    <property type="entry name" value="Sirtuin"/>
</dbReference>
<evidence type="ECO:0000256" key="4">
    <source>
        <dbReference type="PROSITE-ProRule" id="PRU00236"/>
    </source>
</evidence>
<dbReference type="Pfam" id="PF02146">
    <property type="entry name" value="SIR2"/>
    <property type="match status" value="1"/>
</dbReference>
<keyword evidence="3" id="KW-0520">NAD</keyword>
<dbReference type="GO" id="GO:0017136">
    <property type="term" value="F:histone deacetylase activity, NAD-dependent"/>
    <property type="evidence" value="ECO:0007669"/>
    <property type="project" value="TreeGrafter"/>
</dbReference>
<dbReference type="PANTHER" id="PTHR11085:SF4">
    <property type="entry name" value="NAD-DEPENDENT PROTEIN DEACYLASE"/>
    <property type="match status" value="1"/>
</dbReference>
<dbReference type="InterPro" id="IPR026591">
    <property type="entry name" value="Sirtuin_cat_small_dom_sf"/>
</dbReference>
<dbReference type="PROSITE" id="PS50305">
    <property type="entry name" value="SIRTUIN"/>
    <property type="match status" value="1"/>
</dbReference>
<feature type="binding site" evidence="4">
    <location>
        <position position="133"/>
    </location>
    <ligand>
        <name>Zn(2+)</name>
        <dbReference type="ChEBI" id="CHEBI:29105"/>
    </ligand>
</feature>
<feature type="binding site" evidence="4">
    <location>
        <position position="130"/>
    </location>
    <ligand>
        <name>Zn(2+)</name>
        <dbReference type="ChEBI" id="CHEBI:29105"/>
    </ligand>
</feature>
<dbReference type="EC" id="2.3.1.286" evidence="1"/>
<dbReference type="InterPro" id="IPR050134">
    <property type="entry name" value="NAD-dep_sirtuin_deacylases"/>
</dbReference>
<evidence type="ECO:0000313" key="6">
    <source>
        <dbReference type="EMBL" id="AGS51718.1"/>
    </source>
</evidence>
<protein>
    <recommendedName>
        <fullName evidence="1">protein acetyllysine N-acetyltransferase</fullName>
        <ecNumber evidence="1">2.3.1.286</ecNumber>
    </recommendedName>
</protein>
<dbReference type="GO" id="GO:0070403">
    <property type="term" value="F:NAD+ binding"/>
    <property type="evidence" value="ECO:0007669"/>
    <property type="project" value="InterPro"/>
</dbReference>
<evidence type="ECO:0000256" key="3">
    <source>
        <dbReference type="ARBA" id="ARBA00023027"/>
    </source>
</evidence>
<evidence type="ECO:0000256" key="1">
    <source>
        <dbReference type="ARBA" id="ARBA00012928"/>
    </source>
</evidence>
<keyword evidence="4" id="KW-0479">Metal-binding</keyword>
<dbReference type="GO" id="GO:0046872">
    <property type="term" value="F:metal ion binding"/>
    <property type="evidence" value="ECO:0007669"/>
    <property type="project" value="UniProtKB-KW"/>
</dbReference>
<keyword evidence="4" id="KW-0862">Zinc</keyword>
<sequence length="250" mass="27581">MQNTQEDIGKLFTLIQEAKHAVALTGAGVSTLSGIRDFRGKNGLYNDMDAEKIFSIDYFVKDPSFYYSHAGSFIYNIDEKEASVVHIVLGELEQRGYLKALITQNIDLLHQKGGSKNVIEIHGSPTIHYCLRCAGVRVSFEEAAAIVRKGEMPKCPKCGRVLKPAITFFGESLPVEALRNAVTESQQADLMLVLGTSLTVYPAASMPDYTLRNGGKVVIVNNMPTPLDGRAVLHFDDLGLVFEEIKRLMQ</sequence>
<dbReference type="PANTHER" id="PTHR11085">
    <property type="entry name" value="NAD-DEPENDENT PROTEIN DEACYLASE SIRTUIN-5, MITOCHONDRIAL-RELATED"/>
    <property type="match status" value="1"/>
</dbReference>
<evidence type="ECO:0000256" key="2">
    <source>
        <dbReference type="ARBA" id="ARBA00022679"/>
    </source>
</evidence>
<dbReference type="Gene3D" id="3.40.50.1220">
    <property type="entry name" value="TPP-binding domain"/>
    <property type="match status" value="1"/>
</dbReference>
<dbReference type="InterPro" id="IPR026590">
    <property type="entry name" value="Ssirtuin_cat_dom"/>
</dbReference>
<dbReference type="AlphaFoldDB" id="A0A806KMT2"/>
<reference evidence="6" key="1">
    <citation type="submission" date="2012-03" db="EMBL/GenBank/DDBJ databases">
        <title>Functional metagenomics reveals considerable lignocellulase gene clusters in the gut microbiome of a wood-feeding higher termite.</title>
        <authorList>
            <person name="Liu N."/>
        </authorList>
    </citation>
    <scope>NUCLEOTIDE SEQUENCE</scope>
</reference>
<feature type="binding site" evidence="4">
    <location>
        <position position="155"/>
    </location>
    <ligand>
        <name>Zn(2+)</name>
        <dbReference type="ChEBI" id="CHEBI:29105"/>
    </ligand>
</feature>
<dbReference type="EMBL" id="JQ844169">
    <property type="protein sequence ID" value="AGS51718.1"/>
    <property type="molecule type" value="Genomic_DNA"/>
</dbReference>
<feature type="binding site" evidence="4">
    <location>
        <position position="158"/>
    </location>
    <ligand>
        <name>Zn(2+)</name>
        <dbReference type="ChEBI" id="CHEBI:29105"/>
    </ligand>
</feature>
<organism evidence="6">
    <name type="scientific">uncultured bacterium contig00037</name>
    <dbReference type="NCBI Taxonomy" id="1181525"/>
    <lineage>
        <taxon>Bacteria</taxon>
        <taxon>environmental samples</taxon>
    </lineage>
</organism>
<feature type="domain" description="Deacetylase sirtuin-type" evidence="5">
    <location>
        <begin position="1"/>
        <end position="250"/>
    </location>
</feature>
<dbReference type="SUPFAM" id="SSF52467">
    <property type="entry name" value="DHS-like NAD/FAD-binding domain"/>
    <property type="match status" value="1"/>
</dbReference>
<keyword evidence="2" id="KW-0808">Transferase</keyword>
<dbReference type="Gene3D" id="3.30.1600.10">
    <property type="entry name" value="SIR2/SIRT2 'Small Domain"/>
    <property type="match status" value="1"/>
</dbReference>
<evidence type="ECO:0000259" key="5">
    <source>
        <dbReference type="PROSITE" id="PS50305"/>
    </source>
</evidence>
<name>A0A806KMT2_9BACT</name>
<proteinExistence type="predicted"/>
<dbReference type="InterPro" id="IPR029035">
    <property type="entry name" value="DHS-like_NAD/FAD-binding_dom"/>
</dbReference>